<sequence length="88" mass="10455">MKILYSLLKKTMLAMMICFPYLFIVLHLILSIFIEKERKLTRITSPIIIAIAFIVVDFNFEQRIIITIIAYMITIITNIKREPPRLKR</sequence>
<keyword evidence="1" id="KW-0472">Membrane</keyword>
<gene>
    <name evidence="2" type="ORF">J2Z66_000263</name>
</gene>
<evidence type="ECO:0000256" key="1">
    <source>
        <dbReference type="SAM" id="Phobius"/>
    </source>
</evidence>
<proteinExistence type="predicted"/>
<comment type="caution">
    <text evidence="2">The sequence shown here is derived from an EMBL/GenBank/DDBJ whole genome shotgun (WGS) entry which is preliminary data.</text>
</comment>
<keyword evidence="3" id="KW-1185">Reference proteome</keyword>
<protein>
    <submittedName>
        <fullName evidence="2">Chromate transport protein ChrA</fullName>
    </submittedName>
</protein>
<reference evidence="2 3" key="1">
    <citation type="submission" date="2021-03" db="EMBL/GenBank/DDBJ databases">
        <title>Genomic Encyclopedia of Type Strains, Phase IV (KMG-IV): sequencing the most valuable type-strain genomes for metagenomic binning, comparative biology and taxonomic classification.</title>
        <authorList>
            <person name="Goeker M."/>
        </authorList>
    </citation>
    <scope>NUCLEOTIDE SEQUENCE [LARGE SCALE GENOMIC DNA]</scope>
    <source>
        <strain evidence="2 3">DSM 26048</strain>
    </source>
</reference>
<feature type="transmembrane region" description="Helical" evidence="1">
    <location>
        <begin position="12"/>
        <end position="33"/>
    </location>
</feature>
<organism evidence="2 3">
    <name type="scientific">Paenibacillus eucommiae</name>
    <dbReference type="NCBI Taxonomy" id="1355755"/>
    <lineage>
        <taxon>Bacteria</taxon>
        <taxon>Bacillati</taxon>
        <taxon>Bacillota</taxon>
        <taxon>Bacilli</taxon>
        <taxon>Bacillales</taxon>
        <taxon>Paenibacillaceae</taxon>
        <taxon>Paenibacillus</taxon>
    </lineage>
</organism>
<dbReference type="Proteomes" id="UP001519287">
    <property type="component" value="Unassembled WGS sequence"/>
</dbReference>
<accession>A0ABS4IM72</accession>
<keyword evidence="1" id="KW-1133">Transmembrane helix</keyword>
<name>A0ABS4IM72_9BACL</name>
<keyword evidence="1" id="KW-0812">Transmembrane</keyword>
<evidence type="ECO:0000313" key="3">
    <source>
        <dbReference type="Proteomes" id="UP001519287"/>
    </source>
</evidence>
<evidence type="ECO:0000313" key="2">
    <source>
        <dbReference type="EMBL" id="MBP1988668.1"/>
    </source>
</evidence>
<dbReference type="EMBL" id="JAGGLB010000001">
    <property type="protein sequence ID" value="MBP1988668.1"/>
    <property type="molecule type" value="Genomic_DNA"/>
</dbReference>